<keyword evidence="5" id="KW-0808">Transferase</keyword>
<evidence type="ECO:0000313" key="8">
    <source>
        <dbReference type="Proteomes" id="UP000238426"/>
    </source>
</evidence>
<keyword evidence="2 5" id="KW-0547">Nucleotide-binding</keyword>
<dbReference type="Proteomes" id="UP000238426">
    <property type="component" value="Unassembled WGS sequence"/>
</dbReference>
<dbReference type="AlphaFoldDB" id="A0A2T1N8A9"/>
<evidence type="ECO:0000256" key="1">
    <source>
        <dbReference type="ARBA" id="ARBA00009018"/>
    </source>
</evidence>
<dbReference type="InterPro" id="IPR001977">
    <property type="entry name" value="Depp_CoAkinase"/>
</dbReference>
<keyword evidence="4 5" id="KW-0173">Coenzyme A biosynthesis</keyword>
<evidence type="ECO:0000313" key="7">
    <source>
        <dbReference type="EMBL" id="PSG88101.1"/>
    </source>
</evidence>
<protein>
    <recommendedName>
        <fullName evidence="5 6">Dephospho-CoA kinase</fullName>
        <ecNumber evidence="5 6">2.7.1.24</ecNumber>
    </recommendedName>
    <alternativeName>
        <fullName evidence="5">Dephosphocoenzyme A kinase</fullName>
    </alternativeName>
</protein>
<dbReference type="GO" id="GO:0015937">
    <property type="term" value="P:coenzyme A biosynthetic process"/>
    <property type="evidence" value="ECO:0007669"/>
    <property type="project" value="UniProtKB-UniRule"/>
</dbReference>
<dbReference type="PANTHER" id="PTHR10695">
    <property type="entry name" value="DEPHOSPHO-COA KINASE-RELATED"/>
    <property type="match status" value="1"/>
</dbReference>
<dbReference type="EC" id="2.7.1.24" evidence="5 6"/>
<comment type="subcellular location">
    <subcellularLocation>
        <location evidence="5">Cytoplasm</location>
    </subcellularLocation>
</comment>
<dbReference type="Gene3D" id="3.40.50.300">
    <property type="entry name" value="P-loop containing nucleotide triphosphate hydrolases"/>
    <property type="match status" value="1"/>
</dbReference>
<evidence type="ECO:0000256" key="5">
    <source>
        <dbReference type="HAMAP-Rule" id="MF_00376"/>
    </source>
</evidence>
<dbReference type="RefSeq" id="WP_106463239.1">
    <property type="nucleotide sequence ID" value="NZ_PXOQ01000009.1"/>
</dbReference>
<comment type="function">
    <text evidence="5">Catalyzes the phosphorylation of the 3'-hydroxyl group of dephosphocoenzyme A to form coenzyme A.</text>
</comment>
<dbReference type="NCBIfam" id="TIGR00152">
    <property type="entry name" value="dephospho-CoA kinase"/>
    <property type="match status" value="1"/>
</dbReference>
<dbReference type="OrthoDB" id="9812943at2"/>
<name>A0A2T1N8A9_9FLAO</name>
<comment type="pathway">
    <text evidence="5">Cofactor biosynthesis; coenzyme A biosynthesis; CoA from (R)-pantothenate: step 5/5.</text>
</comment>
<evidence type="ECO:0000256" key="4">
    <source>
        <dbReference type="ARBA" id="ARBA00022993"/>
    </source>
</evidence>
<keyword evidence="8" id="KW-1185">Reference proteome</keyword>
<dbReference type="GO" id="GO:0004140">
    <property type="term" value="F:dephospho-CoA kinase activity"/>
    <property type="evidence" value="ECO:0007669"/>
    <property type="project" value="UniProtKB-UniRule"/>
</dbReference>
<dbReference type="PROSITE" id="PS51219">
    <property type="entry name" value="DPCK"/>
    <property type="match status" value="1"/>
</dbReference>
<comment type="catalytic activity">
    <reaction evidence="5">
        <text>3'-dephospho-CoA + ATP = ADP + CoA + H(+)</text>
        <dbReference type="Rhea" id="RHEA:18245"/>
        <dbReference type="ChEBI" id="CHEBI:15378"/>
        <dbReference type="ChEBI" id="CHEBI:30616"/>
        <dbReference type="ChEBI" id="CHEBI:57287"/>
        <dbReference type="ChEBI" id="CHEBI:57328"/>
        <dbReference type="ChEBI" id="CHEBI:456216"/>
        <dbReference type="EC" id="2.7.1.24"/>
    </reaction>
</comment>
<comment type="caution">
    <text evidence="7">The sequence shown here is derived from an EMBL/GenBank/DDBJ whole genome shotgun (WGS) entry which is preliminary data.</text>
</comment>
<sequence>MSVKIIGLTGGIGSGKTTVANCFSTFDIPVYIADLEAKKLMVTSKVLIRQLKQLFGAESYLDKELNRAYIAQKIFSDKDLLEKMNAIVHPKVSRHFKKWLKKQSSKYVIYESALIFENSNTNHFDSIITVTAPLEIRVQRVVERDNSTEKKVKSIISNQLSDKVKIENSDFVIKNLDLKTTKHQVKNIHFQIIELIDSGQI</sequence>
<dbReference type="CDD" id="cd02022">
    <property type="entry name" value="DPCK"/>
    <property type="match status" value="1"/>
</dbReference>
<evidence type="ECO:0000256" key="2">
    <source>
        <dbReference type="ARBA" id="ARBA00022741"/>
    </source>
</evidence>
<dbReference type="Pfam" id="PF01121">
    <property type="entry name" value="CoaE"/>
    <property type="match status" value="1"/>
</dbReference>
<gene>
    <name evidence="5" type="primary">coaE</name>
    <name evidence="7" type="ORF">C7H52_07285</name>
</gene>
<evidence type="ECO:0000256" key="3">
    <source>
        <dbReference type="ARBA" id="ARBA00022840"/>
    </source>
</evidence>
<dbReference type="EMBL" id="PXOQ01000009">
    <property type="protein sequence ID" value="PSG88101.1"/>
    <property type="molecule type" value="Genomic_DNA"/>
</dbReference>
<comment type="similarity">
    <text evidence="1 5">Belongs to the CoaE family.</text>
</comment>
<keyword evidence="3 5" id="KW-0067">ATP-binding</keyword>
<evidence type="ECO:0000256" key="6">
    <source>
        <dbReference type="NCBIfam" id="TIGR00152"/>
    </source>
</evidence>
<dbReference type="GO" id="GO:0005524">
    <property type="term" value="F:ATP binding"/>
    <property type="evidence" value="ECO:0007669"/>
    <property type="project" value="UniProtKB-UniRule"/>
</dbReference>
<dbReference type="PANTHER" id="PTHR10695:SF46">
    <property type="entry name" value="BIFUNCTIONAL COENZYME A SYNTHASE-RELATED"/>
    <property type="match status" value="1"/>
</dbReference>
<dbReference type="UniPathway" id="UPA00241">
    <property type="reaction ID" value="UER00356"/>
</dbReference>
<proteinExistence type="inferred from homology"/>
<organism evidence="7 8">
    <name type="scientific">Aurantibacter aestuarii</name>
    <dbReference type="NCBI Taxonomy" id="1266046"/>
    <lineage>
        <taxon>Bacteria</taxon>
        <taxon>Pseudomonadati</taxon>
        <taxon>Bacteroidota</taxon>
        <taxon>Flavobacteriia</taxon>
        <taxon>Flavobacteriales</taxon>
        <taxon>Flavobacteriaceae</taxon>
        <taxon>Aurantibacter</taxon>
    </lineage>
</organism>
<keyword evidence="5" id="KW-0963">Cytoplasm</keyword>
<dbReference type="GO" id="GO:0005737">
    <property type="term" value="C:cytoplasm"/>
    <property type="evidence" value="ECO:0007669"/>
    <property type="project" value="UniProtKB-SubCell"/>
</dbReference>
<dbReference type="HAMAP" id="MF_00376">
    <property type="entry name" value="Dephospho_CoA_kinase"/>
    <property type="match status" value="1"/>
</dbReference>
<dbReference type="SUPFAM" id="SSF52540">
    <property type="entry name" value="P-loop containing nucleoside triphosphate hydrolases"/>
    <property type="match status" value="1"/>
</dbReference>
<accession>A0A2T1N8A9</accession>
<feature type="binding site" evidence="5">
    <location>
        <begin position="13"/>
        <end position="18"/>
    </location>
    <ligand>
        <name>ATP</name>
        <dbReference type="ChEBI" id="CHEBI:30616"/>
    </ligand>
</feature>
<dbReference type="InterPro" id="IPR027417">
    <property type="entry name" value="P-loop_NTPase"/>
</dbReference>
<reference evidence="7 8" key="1">
    <citation type="submission" date="2018-03" db="EMBL/GenBank/DDBJ databases">
        <title>Mesoflavibacter sp. HG37 and Mesoflavibacter sp. HG96 sp.nov., two marine bacteria isolated from seawater of Western Pacific Ocean.</title>
        <authorList>
            <person name="Cheng H."/>
            <person name="Wu Y.-H."/>
            <person name="Guo L.-L."/>
            <person name="Xu X.-W."/>
        </authorList>
    </citation>
    <scope>NUCLEOTIDE SEQUENCE [LARGE SCALE GENOMIC DNA]</scope>
    <source>
        <strain evidence="7 8">KCTC 32269</strain>
    </source>
</reference>
<keyword evidence="5 7" id="KW-0418">Kinase</keyword>